<accession>A0A1M6C9P6</accession>
<reference evidence="3" key="1">
    <citation type="submission" date="2016-11" db="EMBL/GenBank/DDBJ databases">
        <authorList>
            <person name="Varghese N."/>
            <person name="Submissions S."/>
        </authorList>
    </citation>
    <scope>NUCLEOTIDE SEQUENCE [LARGE SCALE GENOMIC DNA]</scope>
    <source>
        <strain evidence="3">DSM 26884</strain>
    </source>
</reference>
<evidence type="ECO:0000313" key="2">
    <source>
        <dbReference type="EMBL" id="SHI57706.1"/>
    </source>
</evidence>
<evidence type="ECO:0000313" key="3">
    <source>
        <dbReference type="Proteomes" id="UP000184192"/>
    </source>
</evidence>
<proteinExistence type="predicted"/>
<protein>
    <submittedName>
        <fullName evidence="2">Uncharacterized protein</fullName>
    </submittedName>
</protein>
<keyword evidence="3" id="KW-1185">Reference proteome</keyword>
<dbReference type="GeneID" id="92711093"/>
<keyword evidence="1" id="KW-0472">Membrane</keyword>
<keyword evidence="1" id="KW-1133">Transmembrane helix</keyword>
<sequence length="188" mass="21733">MKQSNIKMEKKGEIAMVECPSCNRVIEAPAKSDIIFECPHCHKELITFDKHKEQLQKQYNNNMKQKMQESIKQKKQLLIWGCIITFLCLFVYTSIIDKPDMHAIYIITKDYDAAINVEVEKALVKAAVDGDRMKTLEIIGNKQTIHFYQGDQVKITRDVVRGFPDHYRVERLSDGASALIPVKYLVKK</sequence>
<feature type="transmembrane region" description="Helical" evidence="1">
    <location>
        <begin position="77"/>
        <end position="95"/>
    </location>
</feature>
<dbReference type="RefSeq" id="WP_025831588.1">
    <property type="nucleotide sequence ID" value="NZ_FQZN01000004.1"/>
</dbReference>
<dbReference type="Proteomes" id="UP000184192">
    <property type="component" value="Unassembled WGS sequence"/>
</dbReference>
<dbReference type="AlphaFoldDB" id="A0A1M6C9P6"/>
<organism evidence="2 3">
    <name type="scientific">Bacteroides stercorirosoris</name>
    <dbReference type="NCBI Taxonomy" id="871324"/>
    <lineage>
        <taxon>Bacteria</taxon>
        <taxon>Pseudomonadati</taxon>
        <taxon>Bacteroidota</taxon>
        <taxon>Bacteroidia</taxon>
        <taxon>Bacteroidales</taxon>
        <taxon>Bacteroidaceae</taxon>
        <taxon>Bacteroides</taxon>
    </lineage>
</organism>
<keyword evidence="1" id="KW-0812">Transmembrane</keyword>
<evidence type="ECO:0000256" key="1">
    <source>
        <dbReference type="SAM" id="Phobius"/>
    </source>
</evidence>
<dbReference type="EMBL" id="FQZN01000004">
    <property type="protein sequence ID" value="SHI57706.1"/>
    <property type="molecule type" value="Genomic_DNA"/>
</dbReference>
<gene>
    <name evidence="2" type="ORF">SAMN05444350_10437</name>
</gene>
<name>A0A1M6C9P6_9BACE</name>